<keyword evidence="2" id="KW-0808">Transferase</keyword>
<sequence>MAMQGAIELSVFEIIAREGPDAKLSASQIAAKICKPRTQRQPTQWYQLKAATFLKEELHLIGSMECMLLSTQDRTQGAEHVAGDMFESVPKADAVFMKVSIAAKITFLEDVEAVPPVGEEITSNIAAKITFLGDVQMMTQTPGGEERTEHEFRALATGAGFRGIRIECFVSNLCVMEFFK</sequence>
<evidence type="ECO:0000313" key="6">
    <source>
        <dbReference type="Proteomes" id="UP001141552"/>
    </source>
</evidence>
<dbReference type="AlphaFoldDB" id="A0A9Q0JHR1"/>
<accession>A0A9Q0JHR1</accession>
<dbReference type="Pfam" id="PF00891">
    <property type="entry name" value="Methyltransf_2"/>
    <property type="match status" value="1"/>
</dbReference>
<dbReference type="OrthoDB" id="1606438at2759"/>
<gene>
    <name evidence="5" type="ORF">Tsubulata_032628</name>
</gene>
<reference evidence="5" key="2">
    <citation type="journal article" date="2023" name="Plants (Basel)">
        <title>Annotation of the Turnera subulata (Passifloraceae) Draft Genome Reveals the S-Locus Evolved after the Divergence of Turneroideae from Passifloroideae in a Stepwise Manner.</title>
        <authorList>
            <person name="Henning P.M."/>
            <person name="Roalson E.H."/>
            <person name="Mir W."/>
            <person name="McCubbin A.G."/>
            <person name="Shore J.S."/>
        </authorList>
    </citation>
    <scope>NUCLEOTIDE SEQUENCE</scope>
    <source>
        <strain evidence="5">F60SS</strain>
    </source>
</reference>
<protein>
    <recommendedName>
        <fullName evidence="4">O-methyltransferase C-terminal domain-containing protein</fullName>
    </recommendedName>
</protein>
<dbReference type="EMBL" id="JAKUCV010002552">
    <property type="protein sequence ID" value="KAJ4842203.1"/>
    <property type="molecule type" value="Genomic_DNA"/>
</dbReference>
<dbReference type="Proteomes" id="UP001141552">
    <property type="component" value="Unassembled WGS sequence"/>
</dbReference>
<reference evidence="5" key="1">
    <citation type="submission" date="2022-02" db="EMBL/GenBank/DDBJ databases">
        <authorList>
            <person name="Henning P.M."/>
            <person name="McCubbin A.G."/>
            <person name="Shore J.S."/>
        </authorList>
    </citation>
    <scope>NUCLEOTIDE SEQUENCE</scope>
    <source>
        <strain evidence="5">F60SS</strain>
        <tissue evidence="5">Leaves</tissue>
    </source>
</reference>
<evidence type="ECO:0000256" key="1">
    <source>
        <dbReference type="ARBA" id="ARBA00022603"/>
    </source>
</evidence>
<evidence type="ECO:0000256" key="3">
    <source>
        <dbReference type="ARBA" id="ARBA00022691"/>
    </source>
</evidence>
<dbReference type="InterPro" id="IPR016461">
    <property type="entry name" value="COMT-like"/>
</dbReference>
<keyword evidence="1" id="KW-0489">Methyltransferase</keyword>
<keyword evidence="3" id="KW-0949">S-adenosyl-L-methionine</keyword>
<feature type="domain" description="O-methyltransferase C-terminal" evidence="4">
    <location>
        <begin position="74"/>
        <end position="162"/>
    </location>
</feature>
<dbReference type="PANTHER" id="PTHR11746">
    <property type="entry name" value="O-METHYLTRANSFERASE"/>
    <property type="match status" value="1"/>
</dbReference>
<dbReference type="GO" id="GO:0008171">
    <property type="term" value="F:O-methyltransferase activity"/>
    <property type="evidence" value="ECO:0007669"/>
    <property type="project" value="InterPro"/>
</dbReference>
<comment type="caution">
    <text evidence="5">The sequence shown here is derived from an EMBL/GenBank/DDBJ whole genome shotgun (WGS) entry which is preliminary data.</text>
</comment>
<dbReference type="Gene3D" id="1.10.10.10">
    <property type="entry name" value="Winged helix-like DNA-binding domain superfamily/Winged helix DNA-binding domain"/>
    <property type="match status" value="1"/>
</dbReference>
<name>A0A9Q0JHR1_9ROSI</name>
<dbReference type="InterPro" id="IPR029063">
    <property type="entry name" value="SAM-dependent_MTases_sf"/>
</dbReference>
<dbReference type="InterPro" id="IPR036388">
    <property type="entry name" value="WH-like_DNA-bd_sf"/>
</dbReference>
<evidence type="ECO:0000256" key="2">
    <source>
        <dbReference type="ARBA" id="ARBA00022679"/>
    </source>
</evidence>
<evidence type="ECO:0000313" key="5">
    <source>
        <dbReference type="EMBL" id="KAJ4842203.1"/>
    </source>
</evidence>
<dbReference type="SUPFAM" id="SSF53335">
    <property type="entry name" value="S-adenosyl-L-methionine-dependent methyltransferases"/>
    <property type="match status" value="1"/>
</dbReference>
<dbReference type="InterPro" id="IPR001077">
    <property type="entry name" value="COMT_C"/>
</dbReference>
<keyword evidence="6" id="KW-1185">Reference proteome</keyword>
<proteinExistence type="predicted"/>
<dbReference type="GO" id="GO:0032259">
    <property type="term" value="P:methylation"/>
    <property type="evidence" value="ECO:0007669"/>
    <property type="project" value="UniProtKB-KW"/>
</dbReference>
<organism evidence="5 6">
    <name type="scientific">Turnera subulata</name>
    <dbReference type="NCBI Taxonomy" id="218843"/>
    <lineage>
        <taxon>Eukaryota</taxon>
        <taxon>Viridiplantae</taxon>
        <taxon>Streptophyta</taxon>
        <taxon>Embryophyta</taxon>
        <taxon>Tracheophyta</taxon>
        <taxon>Spermatophyta</taxon>
        <taxon>Magnoliopsida</taxon>
        <taxon>eudicotyledons</taxon>
        <taxon>Gunneridae</taxon>
        <taxon>Pentapetalae</taxon>
        <taxon>rosids</taxon>
        <taxon>fabids</taxon>
        <taxon>Malpighiales</taxon>
        <taxon>Passifloraceae</taxon>
        <taxon>Turnera</taxon>
    </lineage>
</organism>
<evidence type="ECO:0000259" key="4">
    <source>
        <dbReference type="Pfam" id="PF00891"/>
    </source>
</evidence>
<dbReference type="Gene3D" id="3.40.50.150">
    <property type="entry name" value="Vaccinia Virus protein VP39"/>
    <property type="match status" value="2"/>
</dbReference>